<dbReference type="AlphaFoldDB" id="A0A6C0K3N4"/>
<sequence length="225" mass="24401">MKTCVNFSKKLNRVISLYESPPQKMPKKSNISKKAAAQFQNMKAIQNALKGTKKDVTFAAVERAMGFAKFGLRVGAYSVEGTPRGLFTSGTMRISVGDIVIVDGYGNTNVRGEQMIVEIVGRLDKYDVKDLLSSGILTRETVSAAKAASSIAVCEEPESDDDLFERVEDDLGQDNIWGKEAPKSKKKALAIEEANAATNQLVQKLASGTSNSTVTSEREVTLDDL</sequence>
<name>A0A6C0K3N4_9ZZZZ</name>
<evidence type="ECO:0000313" key="1">
    <source>
        <dbReference type="EMBL" id="QHU12339.1"/>
    </source>
</evidence>
<dbReference type="EMBL" id="MN740799">
    <property type="protein sequence ID" value="QHU12339.1"/>
    <property type="molecule type" value="Genomic_DNA"/>
</dbReference>
<accession>A0A6C0K3N4</accession>
<reference evidence="1" key="1">
    <citation type="journal article" date="2020" name="Nature">
        <title>Giant virus diversity and host interactions through global metagenomics.</title>
        <authorList>
            <person name="Schulz F."/>
            <person name="Roux S."/>
            <person name="Paez-Espino D."/>
            <person name="Jungbluth S."/>
            <person name="Walsh D.A."/>
            <person name="Denef V.J."/>
            <person name="McMahon K.D."/>
            <person name="Konstantinidis K.T."/>
            <person name="Eloe-Fadrosh E.A."/>
            <person name="Kyrpides N.C."/>
            <person name="Woyke T."/>
        </authorList>
    </citation>
    <scope>NUCLEOTIDE SEQUENCE</scope>
    <source>
        <strain evidence="1">GVMAG-S-1101171-110</strain>
    </source>
</reference>
<organism evidence="1">
    <name type="scientific">viral metagenome</name>
    <dbReference type="NCBI Taxonomy" id="1070528"/>
    <lineage>
        <taxon>unclassified sequences</taxon>
        <taxon>metagenomes</taxon>
        <taxon>organismal metagenomes</taxon>
    </lineage>
</organism>
<protein>
    <submittedName>
        <fullName evidence="1">Uncharacterized protein</fullName>
    </submittedName>
</protein>
<proteinExistence type="predicted"/>